<dbReference type="Proteomes" id="UP001075354">
    <property type="component" value="Chromosome 14"/>
</dbReference>
<dbReference type="FunFam" id="3.40.50.450:FF:000017">
    <property type="entry name" value="Raw, isoform D"/>
    <property type="match status" value="1"/>
</dbReference>
<dbReference type="PANTHER" id="PTHR36300:SF1">
    <property type="entry name" value="RAW, ISOFORM A"/>
    <property type="match status" value="1"/>
</dbReference>
<evidence type="ECO:0000313" key="1">
    <source>
        <dbReference type="EMBL" id="KAJ1520861.1"/>
    </source>
</evidence>
<dbReference type="Gene3D" id="3.40.50.450">
    <property type="match status" value="1"/>
</dbReference>
<name>A0AAV7X8I9_9NEOP</name>
<dbReference type="EMBL" id="JAPTSV010000014">
    <property type="protein sequence ID" value="KAJ1520861.1"/>
    <property type="molecule type" value="Genomic_DNA"/>
</dbReference>
<gene>
    <name evidence="1" type="ORF">ONE63_003948</name>
</gene>
<comment type="caution">
    <text evidence="1">The sequence shown here is derived from an EMBL/GenBank/DDBJ whole genome shotgun (WGS) entry which is preliminary data.</text>
</comment>
<dbReference type="InterPro" id="IPR039470">
    <property type="entry name" value="Nuc_deoxyri_tr2"/>
</dbReference>
<dbReference type="SUPFAM" id="SSF47473">
    <property type="entry name" value="EF-hand"/>
    <property type="match status" value="1"/>
</dbReference>
<protein>
    <recommendedName>
        <fullName evidence="3">EF-hand domain-containing protein</fullName>
    </recommendedName>
</protein>
<dbReference type="PANTHER" id="PTHR36300">
    <property type="entry name" value="RAW, ISOFORM A"/>
    <property type="match status" value="1"/>
</dbReference>
<dbReference type="Pfam" id="PF15891">
    <property type="entry name" value="Nuc_deoxyri_tr2"/>
    <property type="match status" value="2"/>
</dbReference>
<keyword evidence="2" id="KW-1185">Reference proteome</keyword>
<dbReference type="InterPro" id="IPR011992">
    <property type="entry name" value="EF-hand-dom_pair"/>
</dbReference>
<accession>A0AAV7X8I9</accession>
<organism evidence="1 2">
    <name type="scientific">Megalurothrips usitatus</name>
    <name type="common">bean blossom thrips</name>
    <dbReference type="NCBI Taxonomy" id="439358"/>
    <lineage>
        <taxon>Eukaryota</taxon>
        <taxon>Metazoa</taxon>
        <taxon>Ecdysozoa</taxon>
        <taxon>Arthropoda</taxon>
        <taxon>Hexapoda</taxon>
        <taxon>Insecta</taxon>
        <taxon>Pterygota</taxon>
        <taxon>Neoptera</taxon>
        <taxon>Paraneoptera</taxon>
        <taxon>Thysanoptera</taxon>
        <taxon>Terebrantia</taxon>
        <taxon>Thripoidea</taxon>
        <taxon>Thripidae</taxon>
        <taxon>Megalurothrips</taxon>
    </lineage>
</organism>
<dbReference type="AlphaFoldDB" id="A0AAV7X8I9"/>
<sequence>MFVLHGCIHPPAAPMELYSAWSGRVGANAFIPSEKVQQLFNDMQLYPSKSEVLEMLRCAQQCAQRSAPNYLTFGEFCVFATELKRCVDKGISRPAQLSRLLERDGGDKRRTRRKVSKGLPKHEVFLGGSCNPTTWRQDVAIPLLKDLGITFFNPQVSDWAPELIEKEHYAKQNAAVLFFVMDNQTRNAAAAVEVAFFTGLRRSLVLVVNPYQPTGCEVAGEAILEDELEDLAAGQQVMQLLAERQGIPCFPNIPQAVHGIAKVLWENVSVHELQPIKKGSTQISDRLMKLREAFDAVDSERTGKISLGQVRLAFWILNNRNLPLSDLRSAGVLEKEAKENVSFENLQVNFDQFCAIVAEFKSNQESEQFLLKGWNISPLHSLLSNQQTSFDVYLGGSSTNTSWRDDVAIPLMKKNSLRYIIPPSNQWTKQVVHSCITLAERSRVVLFIITDTSRSLAELNMAAYYIGLGYDVVLCVQLLTEESVINGKLLSKLAVKDYNRGRMYLRDLAVREGVPVLDSVSAAVELAASKCLKSNTVH</sequence>
<dbReference type="GO" id="GO:0005886">
    <property type="term" value="C:plasma membrane"/>
    <property type="evidence" value="ECO:0007669"/>
    <property type="project" value="TreeGrafter"/>
</dbReference>
<proteinExistence type="predicted"/>
<evidence type="ECO:0000313" key="2">
    <source>
        <dbReference type="Proteomes" id="UP001075354"/>
    </source>
</evidence>
<evidence type="ECO:0008006" key="3">
    <source>
        <dbReference type="Google" id="ProtNLM"/>
    </source>
</evidence>
<reference evidence="1" key="1">
    <citation type="submission" date="2022-12" db="EMBL/GenBank/DDBJ databases">
        <title>Chromosome-level genome assembly of the bean flower thrips Megalurothrips usitatus.</title>
        <authorList>
            <person name="Ma L."/>
            <person name="Liu Q."/>
            <person name="Li H."/>
            <person name="Cai W."/>
        </authorList>
    </citation>
    <scope>NUCLEOTIDE SEQUENCE</scope>
    <source>
        <strain evidence="1">Cailab_2022a</strain>
    </source>
</reference>